<dbReference type="InterPro" id="IPR037066">
    <property type="entry name" value="Plug_dom_sf"/>
</dbReference>
<dbReference type="InterPro" id="IPR036942">
    <property type="entry name" value="Beta-barrel_TonB_sf"/>
</dbReference>
<dbReference type="InterPro" id="IPR011662">
    <property type="entry name" value="Secretin/TonB_short_N"/>
</dbReference>
<evidence type="ECO:0000256" key="3">
    <source>
        <dbReference type="ARBA" id="ARBA00022452"/>
    </source>
</evidence>
<comment type="subcellular location">
    <subcellularLocation>
        <location evidence="1 10">Cell outer membrane</location>
        <topology evidence="1 10">Multi-pass membrane protein</topology>
    </subcellularLocation>
</comment>
<evidence type="ECO:0000256" key="1">
    <source>
        <dbReference type="ARBA" id="ARBA00004571"/>
    </source>
</evidence>
<dbReference type="SUPFAM" id="SSF56935">
    <property type="entry name" value="Porins"/>
    <property type="match status" value="1"/>
</dbReference>
<evidence type="ECO:0000256" key="8">
    <source>
        <dbReference type="ARBA" id="ARBA00023136"/>
    </source>
</evidence>
<keyword evidence="9 10" id="KW-0998">Cell outer membrane</keyword>
<evidence type="ECO:0000259" key="13">
    <source>
        <dbReference type="SMART" id="SM00965"/>
    </source>
</evidence>
<keyword evidence="6" id="KW-0408">Iron</keyword>
<protein>
    <submittedName>
        <fullName evidence="14">TonB-dependent receptor</fullName>
    </submittedName>
</protein>
<feature type="coiled-coil region" evidence="12">
    <location>
        <begin position="133"/>
        <end position="160"/>
    </location>
</feature>
<evidence type="ECO:0000256" key="10">
    <source>
        <dbReference type="PROSITE-ProRule" id="PRU01360"/>
    </source>
</evidence>
<keyword evidence="2 10" id="KW-0813">Transport</keyword>
<dbReference type="InterPro" id="IPR012910">
    <property type="entry name" value="Plug_dom"/>
</dbReference>
<dbReference type="Gene3D" id="2.170.130.10">
    <property type="entry name" value="TonB-dependent receptor, plug domain"/>
    <property type="match status" value="1"/>
</dbReference>
<evidence type="ECO:0000256" key="4">
    <source>
        <dbReference type="ARBA" id="ARBA00022496"/>
    </source>
</evidence>
<dbReference type="SMART" id="SM00965">
    <property type="entry name" value="STN"/>
    <property type="match status" value="1"/>
</dbReference>
<accession>A0A926Q369</accession>
<feature type="domain" description="Secretin/TonB short N-terminal" evidence="13">
    <location>
        <begin position="76"/>
        <end position="127"/>
    </location>
</feature>
<keyword evidence="14" id="KW-0675">Receptor</keyword>
<gene>
    <name evidence="14" type="ORF">IBL28_15185</name>
</gene>
<dbReference type="InterPro" id="IPR023996">
    <property type="entry name" value="TonB-dep_OMP_SusC/RagA"/>
</dbReference>
<dbReference type="InterPro" id="IPR023997">
    <property type="entry name" value="TonB-dep_OMP_SusC/RagA_CS"/>
</dbReference>
<proteinExistence type="inferred from homology"/>
<dbReference type="GO" id="GO:0009279">
    <property type="term" value="C:cell outer membrane"/>
    <property type="evidence" value="ECO:0007669"/>
    <property type="project" value="UniProtKB-SubCell"/>
</dbReference>
<dbReference type="AlphaFoldDB" id="A0A926Q369"/>
<dbReference type="PROSITE" id="PS52016">
    <property type="entry name" value="TONB_DEPENDENT_REC_3"/>
    <property type="match status" value="1"/>
</dbReference>
<evidence type="ECO:0000313" key="15">
    <source>
        <dbReference type="Proteomes" id="UP000653730"/>
    </source>
</evidence>
<sequence length="1180" mass="130988">MKKNNRFKLFYRHFYLLPGNAPVKQMIRVMKIYVVLICLTLGELLATDIRAQSISLEMESKSLSEALAEIEQKTDYHFFYNTRLINVSRKVSIDVKNTELEVVLKQLLYNLNIDYKLVKNQIVLFPRGDTYVVKILEELLESAEEKKRSDKERAKEKILNETTTNLARAFQNLVTGNVTDQNGMPLPGVNIVVKGTQTGTQTDFDGNYSISANEGQVLVFSYVGQRTREVTVGPSGEVNVQMEEDAQALEEVVVVGYGTQERRELTGSITSINNESMQDLVTPSFDQQLAGRAPGVQVTNPGGVLGARPIIRIRGVNSLTSSANPLIVVDGVPMVDNDRSAIQSANSLSNINPADIESFEVLKDGSATAIYGSRAANGVILITTKRGKAGETQVSYNMNVGFNEDVDRFDLLNGDQFVTIANEKRTNAGQSELAAPGVNTDWQDHVLRTGFTQQHNLSLSGGNEQTKFFFSLGFMDQEAIVKPNDMKRYSFRSNVDHKIGDRINIGTSLSYSFTELNGLNQGANSLSGAIYNATRNLPNVPIYDPENTAYDGYNVTEDGQSTGWGNNLTGPDNNIPNIGFVIANNRYRSRTHRIIGNAFGELEIIEGLKARTQIGVDLTLNEDLRSWDPRHGDGNGPNGSMYMSYRPAQRWNWQNTLNYRKVIADHHILNVTAGAEYQKTSFYNFNASGTGFSDRFFMEENLISGSYANQFSGGQYEEIGFDSYFGRLNYSYQGKYMLSFSARNDGISSLPKDNRRGTFFGGSVGWRISDENFFNSGLITDLKIRGSYAEVGNTEIGAFPYAGGYAAVLGGIGAGIGYDNMSNRGLQWETSKKFNVGLDMTIANVNLNFDYFRNNISDLILDAPTIPSLGIPGNNISQNVGAMVNKGVELRLMTKLIDNGNFSWTTDFNFSFIENEVTEMNAPIITTYNITEEGGSVAQLYGYKWAGVNPENGNPMYYRNDDIIQYNLQKGDLAWKTYNPDNPGDVSTAAEGGPTQDYLGNTLPKWYGGWTNNFKYKNFDAELFVRYSGGNYIMNQSLAGLLGQGFSNNHKDILNRWTAPGQETDIPKLYSGQDSNMWQTSAANSRFVEKGDFLRVQNIAFGYSPTREWLNRAFSGAITSVRIFAQVQNPFVITGYSGLDPELNRYTSGTGADSPQLRMGVDWNVAPIIRTWSMGLNIGF</sequence>
<keyword evidence="8 10" id="KW-0472">Membrane</keyword>
<dbReference type="Proteomes" id="UP000653730">
    <property type="component" value="Unassembled WGS sequence"/>
</dbReference>
<dbReference type="InterPro" id="IPR008969">
    <property type="entry name" value="CarboxyPept-like_regulatory"/>
</dbReference>
<dbReference type="Pfam" id="PF00593">
    <property type="entry name" value="TonB_dep_Rec_b-barrel"/>
    <property type="match status" value="1"/>
</dbReference>
<dbReference type="Gene3D" id="2.60.40.1120">
    <property type="entry name" value="Carboxypeptidase-like, regulatory domain"/>
    <property type="match status" value="1"/>
</dbReference>
<keyword evidence="3 10" id="KW-1134">Transmembrane beta strand</keyword>
<keyword evidence="5 10" id="KW-0812">Transmembrane</keyword>
<keyword evidence="4" id="KW-0406">Ion transport</keyword>
<dbReference type="RefSeq" id="WP_187966452.1">
    <property type="nucleotide sequence ID" value="NZ_JACVDC010000054.1"/>
</dbReference>
<evidence type="ECO:0000256" key="12">
    <source>
        <dbReference type="SAM" id="Coils"/>
    </source>
</evidence>
<keyword evidence="15" id="KW-1185">Reference proteome</keyword>
<dbReference type="FunFam" id="2.60.40.1120:FF:000003">
    <property type="entry name" value="Outer membrane protein Omp121"/>
    <property type="match status" value="1"/>
</dbReference>
<dbReference type="Pfam" id="PF07715">
    <property type="entry name" value="Plug"/>
    <property type="match status" value="1"/>
</dbReference>
<dbReference type="SUPFAM" id="SSF49464">
    <property type="entry name" value="Carboxypeptidase regulatory domain-like"/>
    <property type="match status" value="1"/>
</dbReference>
<dbReference type="InterPro" id="IPR039426">
    <property type="entry name" value="TonB-dep_rcpt-like"/>
</dbReference>
<dbReference type="Pfam" id="PF07660">
    <property type="entry name" value="STN"/>
    <property type="match status" value="1"/>
</dbReference>
<name>A0A926Q369_9FLAO</name>
<dbReference type="Gene3D" id="2.40.170.20">
    <property type="entry name" value="TonB-dependent receptor, beta-barrel domain"/>
    <property type="match status" value="1"/>
</dbReference>
<evidence type="ECO:0000256" key="11">
    <source>
        <dbReference type="RuleBase" id="RU003357"/>
    </source>
</evidence>
<dbReference type="NCBIfam" id="TIGR04056">
    <property type="entry name" value="OMP_RagA_SusC"/>
    <property type="match status" value="1"/>
</dbReference>
<organism evidence="14 15">
    <name type="scientific">Sinomicrobium weinanense</name>
    <dbReference type="NCBI Taxonomy" id="2842200"/>
    <lineage>
        <taxon>Bacteria</taxon>
        <taxon>Pseudomonadati</taxon>
        <taxon>Bacteroidota</taxon>
        <taxon>Flavobacteriia</taxon>
        <taxon>Flavobacteriales</taxon>
        <taxon>Flavobacteriaceae</taxon>
        <taxon>Sinomicrobium</taxon>
    </lineage>
</organism>
<reference evidence="14 15" key="1">
    <citation type="submission" date="2020-09" db="EMBL/GenBank/DDBJ databases">
        <title>Sinomicrobium weinanense sp. nov., a halophilic bacteria isolated from saline-alkali soil.</title>
        <authorList>
            <person name="Wu P."/>
            <person name="Ren H."/>
            <person name="Mei Y."/>
            <person name="Liang Y."/>
            <person name="Chen Z."/>
        </authorList>
    </citation>
    <scope>NUCLEOTIDE SEQUENCE [LARGE SCALE GENOMIC DNA]</scope>
    <source>
        <strain evidence="14 15">FJxs</strain>
    </source>
</reference>
<dbReference type="GO" id="GO:0006826">
    <property type="term" value="P:iron ion transport"/>
    <property type="evidence" value="ECO:0007669"/>
    <property type="project" value="UniProtKB-KW"/>
</dbReference>
<evidence type="ECO:0000256" key="2">
    <source>
        <dbReference type="ARBA" id="ARBA00022448"/>
    </source>
</evidence>
<dbReference type="EMBL" id="JACVDC010000054">
    <property type="protein sequence ID" value="MBC9797317.1"/>
    <property type="molecule type" value="Genomic_DNA"/>
</dbReference>
<keyword evidence="12" id="KW-0175">Coiled coil</keyword>
<evidence type="ECO:0000256" key="6">
    <source>
        <dbReference type="ARBA" id="ARBA00023004"/>
    </source>
</evidence>
<evidence type="ECO:0000313" key="14">
    <source>
        <dbReference type="EMBL" id="MBC9797317.1"/>
    </source>
</evidence>
<comment type="caution">
    <text evidence="14">The sequence shown here is derived from an EMBL/GenBank/DDBJ whole genome shotgun (WGS) entry which is preliminary data.</text>
</comment>
<dbReference type="InterPro" id="IPR000531">
    <property type="entry name" value="Beta-barrel_TonB"/>
</dbReference>
<evidence type="ECO:0000256" key="5">
    <source>
        <dbReference type="ARBA" id="ARBA00022692"/>
    </source>
</evidence>
<dbReference type="NCBIfam" id="TIGR04057">
    <property type="entry name" value="SusC_RagA_signa"/>
    <property type="match status" value="1"/>
</dbReference>
<evidence type="ECO:0000256" key="7">
    <source>
        <dbReference type="ARBA" id="ARBA00023077"/>
    </source>
</evidence>
<keyword evidence="7 11" id="KW-0798">TonB box</keyword>
<evidence type="ECO:0000256" key="9">
    <source>
        <dbReference type="ARBA" id="ARBA00023237"/>
    </source>
</evidence>
<dbReference type="Pfam" id="PF13715">
    <property type="entry name" value="CarbopepD_reg_2"/>
    <property type="match status" value="1"/>
</dbReference>
<keyword evidence="4" id="KW-0410">Iron transport</keyword>
<comment type="similarity">
    <text evidence="10 11">Belongs to the TonB-dependent receptor family.</text>
</comment>